<accession>A0A1B7NVL4</accession>
<dbReference type="InterPro" id="IPR055122">
    <property type="entry name" value="Med14_N"/>
</dbReference>
<keyword evidence="6 11" id="KW-0010">Activator</keyword>
<comment type="similarity">
    <text evidence="2 11">Belongs to the Mediator complex subunit 14 family.</text>
</comment>
<dbReference type="InterPro" id="IPR013947">
    <property type="entry name" value="Mediator_Med14"/>
</dbReference>
<protein>
    <recommendedName>
        <fullName evidence="4 11">Mediator of RNA polymerase II transcription subunit 14</fullName>
    </recommendedName>
    <alternativeName>
        <fullName evidence="10 11">Mediator complex subunit 14</fullName>
    </alternativeName>
</protein>
<evidence type="ECO:0000256" key="9">
    <source>
        <dbReference type="ARBA" id="ARBA00025687"/>
    </source>
</evidence>
<reference evidence="14 15" key="1">
    <citation type="submission" date="2015-07" db="EMBL/GenBank/DDBJ databases">
        <title>Emmonsia species relationships and genome sequence.</title>
        <authorList>
            <person name="Cuomo C.A."/>
            <person name="Schwartz I.S."/>
            <person name="Kenyon C."/>
            <person name="de Hoog G.S."/>
            <person name="Govender N.P."/>
            <person name="Botha A."/>
            <person name="Moreno L."/>
            <person name="de Vries M."/>
            <person name="Munoz J.F."/>
            <person name="Stielow J.B."/>
        </authorList>
    </citation>
    <scope>NUCLEOTIDE SEQUENCE [LARGE SCALE GENOMIC DNA]</scope>
    <source>
        <strain evidence="14 15">CBS 136260</strain>
    </source>
</reference>
<evidence type="ECO:0000256" key="8">
    <source>
        <dbReference type="ARBA" id="ARBA00023242"/>
    </source>
</evidence>
<feature type="region of interest" description="Disordered" evidence="12">
    <location>
        <begin position="1054"/>
        <end position="1108"/>
    </location>
</feature>
<evidence type="ECO:0000256" key="7">
    <source>
        <dbReference type="ARBA" id="ARBA00023163"/>
    </source>
</evidence>
<keyword evidence="15" id="KW-1185">Reference proteome</keyword>
<dbReference type="Pfam" id="PF08638">
    <property type="entry name" value="Med14"/>
    <property type="match status" value="1"/>
</dbReference>
<dbReference type="PANTHER" id="PTHR12809">
    <property type="entry name" value="MEDIATOR COMPLEX SUBUNIT"/>
    <property type="match status" value="1"/>
</dbReference>
<gene>
    <name evidence="14" type="ORF">ACJ72_04860</name>
</gene>
<feature type="compositionally biased region" description="Gly residues" evidence="12">
    <location>
        <begin position="1056"/>
        <end position="1072"/>
    </location>
</feature>
<feature type="compositionally biased region" description="Polar residues" evidence="12">
    <location>
        <begin position="119"/>
        <end position="133"/>
    </location>
</feature>
<keyword evidence="8 11" id="KW-0539">Nucleus</keyword>
<dbReference type="GO" id="GO:0016592">
    <property type="term" value="C:mediator complex"/>
    <property type="evidence" value="ECO:0007669"/>
    <property type="project" value="UniProtKB-UniRule"/>
</dbReference>
<evidence type="ECO:0000256" key="4">
    <source>
        <dbReference type="ARBA" id="ARBA00019619"/>
    </source>
</evidence>
<feature type="compositionally biased region" description="Low complexity" evidence="12">
    <location>
        <begin position="1159"/>
        <end position="1171"/>
    </location>
</feature>
<feature type="compositionally biased region" description="Polar residues" evidence="12">
    <location>
        <begin position="1080"/>
        <end position="1099"/>
    </location>
</feature>
<dbReference type="Pfam" id="PF26204">
    <property type="entry name" value="Med14_fung"/>
    <property type="match status" value="1"/>
</dbReference>
<dbReference type="GO" id="GO:0006357">
    <property type="term" value="P:regulation of transcription by RNA polymerase II"/>
    <property type="evidence" value="ECO:0007669"/>
    <property type="project" value="InterPro"/>
</dbReference>
<dbReference type="GO" id="GO:0070847">
    <property type="term" value="C:core mediator complex"/>
    <property type="evidence" value="ECO:0007669"/>
    <property type="project" value="TreeGrafter"/>
</dbReference>
<evidence type="ECO:0000313" key="14">
    <source>
        <dbReference type="EMBL" id="OAX80806.1"/>
    </source>
</evidence>
<feature type="compositionally biased region" description="Low complexity" evidence="12">
    <location>
        <begin position="107"/>
        <end position="118"/>
    </location>
</feature>
<proteinExistence type="inferred from homology"/>
<dbReference type="EMBL" id="LGUA01000614">
    <property type="protein sequence ID" value="OAX80806.1"/>
    <property type="molecule type" value="Genomic_DNA"/>
</dbReference>
<comment type="caution">
    <text evidence="14">The sequence shown here is derived from an EMBL/GenBank/DDBJ whole genome shotgun (WGS) entry which is preliminary data.</text>
</comment>
<comment type="subunit">
    <text evidence="3 11">Component of the Mediator complex.</text>
</comment>
<evidence type="ECO:0000256" key="5">
    <source>
        <dbReference type="ARBA" id="ARBA00023015"/>
    </source>
</evidence>
<evidence type="ECO:0000259" key="13">
    <source>
        <dbReference type="Pfam" id="PF08638"/>
    </source>
</evidence>
<keyword evidence="5 11" id="KW-0805">Transcription regulation</keyword>
<name>A0A1B7NVL4_9EURO</name>
<evidence type="ECO:0000256" key="3">
    <source>
        <dbReference type="ARBA" id="ARBA00011837"/>
    </source>
</evidence>
<feature type="region of interest" description="Disordered" evidence="12">
    <location>
        <begin position="103"/>
        <end position="133"/>
    </location>
</feature>
<dbReference type="OrthoDB" id="205099at2759"/>
<evidence type="ECO:0000256" key="11">
    <source>
        <dbReference type="RuleBase" id="RU365082"/>
    </source>
</evidence>
<evidence type="ECO:0000256" key="10">
    <source>
        <dbReference type="ARBA" id="ARBA00032007"/>
    </source>
</evidence>
<evidence type="ECO:0000256" key="12">
    <source>
        <dbReference type="SAM" id="MobiDB-lite"/>
    </source>
</evidence>
<feature type="domain" description="Mediator complex subunit MED14 N-terminal" evidence="13">
    <location>
        <begin position="75"/>
        <end position="292"/>
    </location>
</feature>
<feature type="region of interest" description="Disordered" evidence="12">
    <location>
        <begin position="1159"/>
        <end position="1180"/>
    </location>
</feature>
<dbReference type="Proteomes" id="UP000091918">
    <property type="component" value="Unassembled WGS sequence"/>
</dbReference>
<dbReference type="AlphaFoldDB" id="A0A1B7NVL4"/>
<evidence type="ECO:0000313" key="15">
    <source>
        <dbReference type="Proteomes" id="UP000091918"/>
    </source>
</evidence>
<comment type="subcellular location">
    <subcellularLocation>
        <location evidence="1 11">Nucleus</location>
    </subcellularLocation>
</comment>
<organism evidence="14 15">
    <name type="scientific">Emergomyces africanus</name>
    <dbReference type="NCBI Taxonomy" id="1955775"/>
    <lineage>
        <taxon>Eukaryota</taxon>
        <taxon>Fungi</taxon>
        <taxon>Dikarya</taxon>
        <taxon>Ascomycota</taxon>
        <taxon>Pezizomycotina</taxon>
        <taxon>Eurotiomycetes</taxon>
        <taxon>Eurotiomycetidae</taxon>
        <taxon>Onygenales</taxon>
        <taxon>Ajellomycetaceae</taxon>
        <taxon>Emergomyces</taxon>
    </lineage>
</organism>
<evidence type="ECO:0000256" key="1">
    <source>
        <dbReference type="ARBA" id="ARBA00004123"/>
    </source>
</evidence>
<dbReference type="GO" id="GO:0003712">
    <property type="term" value="F:transcription coregulator activity"/>
    <property type="evidence" value="ECO:0007669"/>
    <property type="project" value="UniProtKB-UniRule"/>
</dbReference>
<dbReference type="PANTHER" id="PTHR12809:SF2">
    <property type="entry name" value="MEDIATOR OF RNA POLYMERASE II TRANSCRIPTION SUBUNIT 14"/>
    <property type="match status" value="1"/>
</dbReference>
<dbReference type="STRING" id="1658172.A0A1B7NVL4"/>
<comment type="function">
    <text evidence="9 11">Component of the Mediator complex, a coactivator involved in the regulated transcription of nearly all RNA polymerase II-dependent genes. Mediator functions as a bridge to convey information from gene-specific regulatory proteins to the basal RNA polymerase II transcription machinery. Mediator is recruited to promoters by direct interactions with regulatory proteins and serves as a scaffold for the assembly of a functional preinitiation complex with RNA polymerase II and the general transcription factors.</text>
</comment>
<keyword evidence="7 11" id="KW-0804">Transcription</keyword>
<sequence length="1180" mass="129761">MPGIIMDGTSAIGPGQENGQQLVDGTFSTTAPLAPNNNVNYSNGPVHAKDVNSLSSASFGDDSLPPELVHISQGFFSLGHLINRAAQQCWNDLTDLIAHLADPQTDSSNPASQAASAPITTTNGKYRPSSTSAAENAQRKLRILEFAQAKRADFIKILVLSQWSRRAADVGRLIDIQAFIRMRYDCYNGAILSVGEMKRDLIRAQTSNPDLGMALEVLSTGKVAAMQERAFIPPKRLTPKTMLKTLRKINKTIRTRLVLHDQVPSAFTNYIVHDGRVTFKVPTEFEVDLSIAQESHSSQFFFVDIRFLFSPSPPKPTGRLLDELDSKVNAMLMHSGLTGCYNLLHNLVLSNKITILFHQAIELARGHWLDTLRVEILHRTLVVQYWINRPGAKSWIEIGIKAGRHRDRIQDGSTIESPVLGLRWMRDNKEVESKYIKFDSELLSMEAILRSVCAQHVSFLLQSTYARLSQGRLYASGALSVSLQTSMSEPGDCFFDVQLTKGRNLRVMIEPVSGAIIFRPTPLLLNRHDIDRSFERPIIDDILFRISRLRSAAVIEEVESLADTLGWETVNSRDIKSEDLRRIFPPNILRYVLFFRKSWECNWGVGYTCSMDGDNWWVVELRAPSSDNNGPLSPQSARMVTGRFGGLPQRLNYGSFGLLDRALSGMLAIHANAHYLSELHGIHHFPPLRNLYLGPQLQVPSVSIRFRSSSLPLALQISPSIATNNDPPIRDTIRVSFRGIDPSSQFAILLARGHLSREVKDLGLLAAHLDPSITFQPNGCGFAMRFLTPVGRPMIIQLLARLQQLERVISTLETLKRKSLKPLSVTLSRIKFAYAAGEDTLASIDFNYHEQAISSDIDSITLLSKQSPLMLLRMSIDFHPQNPHRRIKESLTNTLNGQRFGAGTGAGLEAVLQLLAITLPILKALDRISIDTRTGKPGNSRLQITTRSSKVFYLRYPSIRYRFCIHAALRRDRVVWVLDMTIASDKTGREPLESKLKEQIYSVHGDGWQGLDNGAIADCEKVGNLLSTLHGAVDEYISSEVGGDLGMDKLGTRNGWSGGDAGGAGGGGGGSSSGLEGQKADQTNTASRGTADNNLNPNPGQTGVGMGTGMAMGMGIGMGGPKGLAAASNGMQMTTQTQTDMKAEKQNMKSAQNNKNNTAARNMANGNGNNGSEVDFIMID</sequence>
<evidence type="ECO:0000256" key="6">
    <source>
        <dbReference type="ARBA" id="ARBA00023159"/>
    </source>
</evidence>
<evidence type="ECO:0000256" key="2">
    <source>
        <dbReference type="ARBA" id="ARBA00007813"/>
    </source>
</evidence>